<dbReference type="InterPro" id="IPR011008">
    <property type="entry name" value="Dimeric_a/b-barrel"/>
</dbReference>
<evidence type="ECO:0000313" key="9">
    <source>
        <dbReference type="EMBL" id="EEQ48056.1"/>
    </source>
</evidence>
<dbReference type="InterPro" id="IPR048328">
    <property type="entry name" value="Dyp_perox_C"/>
</dbReference>
<evidence type="ECO:0000256" key="5">
    <source>
        <dbReference type="ARBA" id="ARBA00023004"/>
    </source>
</evidence>
<keyword evidence="4" id="KW-0560">Oxidoreductase</keyword>
<evidence type="ECO:0000259" key="7">
    <source>
        <dbReference type="Pfam" id="PF04261"/>
    </source>
</evidence>
<dbReference type="GO" id="GO:0004601">
    <property type="term" value="F:peroxidase activity"/>
    <property type="evidence" value="ECO:0007669"/>
    <property type="project" value="UniProtKB-KW"/>
</dbReference>
<dbReference type="PROSITE" id="PS51404">
    <property type="entry name" value="DYP_PEROXIDASE"/>
    <property type="match status" value="1"/>
</dbReference>
<keyword evidence="5" id="KW-0408">Iron</keyword>
<gene>
    <name evidence="9" type="ORF">HMPREF0908_1602</name>
</gene>
<evidence type="ECO:0000256" key="2">
    <source>
        <dbReference type="ARBA" id="ARBA00022559"/>
    </source>
</evidence>
<evidence type="ECO:0000259" key="8">
    <source>
        <dbReference type="Pfam" id="PF20628"/>
    </source>
</evidence>
<keyword evidence="10" id="KW-1185">Reference proteome</keyword>
<dbReference type="GO" id="GO:0005829">
    <property type="term" value="C:cytosol"/>
    <property type="evidence" value="ECO:0007669"/>
    <property type="project" value="TreeGrafter"/>
</dbReference>
<dbReference type="InterPro" id="IPR048327">
    <property type="entry name" value="Dyp_perox_N"/>
</dbReference>
<dbReference type="Pfam" id="PF20628">
    <property type="entry name" value="Dyp_perox_C"/>
    <property type="match status" value="1"/>
</dbReference>
<comment type="caution">
    <text evidence="9">The sequence shown here is derived from an EMBL/GenBank/DDBJ whole genome shotgun (WGS) entry which is preliminary data.</text>
</comment>
<dbReference type="eggNOG" id="COG2837">
    <property type="taxonomic scope" value="Bacteria"/>
</dbReference>
<feature type="domain" description="Dyp-type peroxidase N-terminal" evidence="7">
    <location>
        <begin position="18"/>
        <end position="148"/>
    </location>
</feature>
<accession>C4V508</accession>
<dbReference type="PANTHER" id="PTHR30521">
    <property type="entry name" value="DEFERROCHELATASE/PEROXIDASE"/>
    <property type="match status" value="1"/>
</dbReference>
<name>C4V508_9FIRM</name>
<dbReference type="AlphaFoldDB" id="C4V508"/>
<comment type="similarity">
    <text evidence="6">Belongs to the DyP-type peroxidase family.</text>
</comment>
<evidence type="ECO:0000256" key="6">
    <source>
        <dbReference type="ARBA" id="ARBA00025737"/>
    </source>
</evidence>
<dbReference type="GO" id="GO:0046872">
    <property type="term" value="F:metal ion binding"/>
    <property type="evidence" value="ECO:0007669"/>
    <property type="project" value="UniProtKB-KW"/>
</dbReference>
<comment type="cofactor">
    <cofactor evidence="1">
        <name>heme b</name>
        <dbReference type="ChEBI" id="CHEBI:60344"/>
    </cofactor>
</comment>
<dbReference type="InterPro" id="IPR006314">
    <property type="entry name" value="Dyp_peroxidase"/>
</dbReference>
<protein>
    <submittedName>
        <fullName evidence="9">Dyp-type peroxidase family protein</fullName>
    </submittedName>
</protein>
<dbReference type="EMBL" id="ACLA01000022">
    <property type="protein sequence ID" value="EEQ48056.1"/>
    <property type="molecule type" value="Genomic_DNA"/>
</dbReference>
<feature type="domain" description="Dyp-type peroxidase C-terminal" evidence="8">
    <location>
        <begin position="154"/>
        <end position="309"/>
    </location>
</feature>
<evidence type="ECO:0000256" key="3">
    <source>
        <dbReference type="ARBA" id="ARBA00022723"/>
    </source>
</evidence>
<dbReference type="NCBIfam" id="TIGR01413">
    <property type="entry name" value="Dyp_perox_fam"/>
    <property type="match status" value="1"/>
</dbReference>
<dbReference type="Pfam" id="PF04261">
    <property type="entry name" value="Dyp_perox_N"/>
    <property type="match status" value="1"/>
</dbReference>
<organism evidence="9 10">
    <name type="scientific">Selenomonas flueggei ATCC 43531</name>
    <dbReference type="NCBI Taxonomy" id="638302"/>
    <lineage>
        <taxon>Bacteria</taxon>
        <taxon>Bacillati</taxon>
        <taxon>Bacillota</taxon>
        <taxon>Negativicutes</taxon>
        <taxon>Selenomonadales</taxon>
        <taxon>Selenomonadaceae</taxon>
        <taxon>Selenomonas</taxon>
    </lineage>
</organism>
<dbReference type="GO" id="GO:0020037">
    <property type="term" value="F:heme binding"/>
    <property type="evidence" value="ECO:0007669"/>
    <property type="project" value="InterPro"/>
</dbReference>
<dbReference type="HOGENOM" id="CLU_044178_0_0_9"/>
<dbReference type="PANTHER" id="PTHR30521:SF0">
    <property type="entry name" value="DYP-TYPE PEROXIDASE FAMILY PROTEIN"/>
    <property type="match status" value="1"/>
</dbReference>
<dbReference type="SUPFAM" id="SSF54909">
    <property type="entry name" value="Dimeric alpha+beta barrel"/>
    <property type="match status" value="1"/>
</dbReference>
<keyword evidence="3" id="KW-0479">Metal-binding</keyword>
<evidence type="ECO:0000313" key="10">
    <source>
        <dbReference type="Proteomes" id="UP000005309"/>
    </source>
</evidence>
<dbReference type="STRING" id="638302.HMPREF0908_1602"/>
<proteinExistence type="inferred from homology"/>
<dbReference type="Proteomes" id="UP000005309">
    <property type="component" value="Unassembled WGS sequence"/>
</dbReference>
<evidence type="ECO:0000256" key="4">
    <source>
        <dbReference type="ARBA" id="ARBA00023002"/>
    </source>
</evidence>
<reference evidence="9 10" key="1">
    <citation type="submission" date="2009-04" db="EMBL/GenBank/DDBJ databases">
        <authorList>
            <person name="Qin X."/>
            <person name="Bachman B."/>
            <person name="Battles P."/>
            <person name="Bell A."/>
            <person name="Bess C."/>
            <person name="Bickham C."/>
            <person name="Chaboub L."/>
            <person name="Chen D."/>
            <person name="Coyle M."/>
            <person name="Deiros D.R."/>
            <person name="Dinh H."/>
            <person name="Forbes L."/>
            <person name="Fowler G."/>
            <person name="Francisco L."/>
            <person name="Fu Q."/>
            <person name="Gubbala S."/>
            <person name="Hale W."/>
            <person name="Han Y."/>
            <person name="Hemphill L."/>
            <person name="Highlander S.K."/>
            <person name="Hirani K."/>
            <person name="Hogues M."/>
            <person name="Jackson L."/>
            <person name="Jakkamsetti A."/>
            <person name="Javaid M."/>
            <person name="Jiang H."/>
            <person name="Korchina V."/>
            <person name="Kovar C."/>
            <person name="Lara F."/>
            <person name="Lee S."/>
            <person name="Mata R."/>
            <person name="Mathew T."/>
            <person name="Moen C."/>
            <person name="Morales K."/>
            <person name="Munidasa M."/>
            <person name="Nazareth L."/>
            <person name="Ngo R."/>
            <person name="Nguyen L."/>
            <person name="Okwuonu G."/>
            <person name="Ongeri F."/>
            <person name="Patil S."/>
            <person name="Petrosino J."/>
            <person name="Pham C."/>
            <person name="Pham P."/>
            <person name="Pu L.-L."/>
            <person name="Puazo M."/>
            <person name="Raj R."/>
            <person name="Reid J."/>
            <person name="Rouhana J."/>
            <person name="Saada N."/>
            <person name="Shang Y."/>
            <person name="Simmons D."/>
            <person name="Thornton R."/>
            <person name="Warren J."/>
            <person name="Weissenberger G."/>
            <person name="Zhang J."/>
            <person name="Zhang L."/>
            <person name="Zhou C."/>
            <person name="Zhu D."/>
            <person name="Muzny D."/>
            <person name="Worley K."/>
            <person name="Gibbs R."/>
        </authorList>
    </citation>
    <scope>NUCLEOTIDE SEQUENCE [LARGE SCALE GENOMIC DNA]</scope>
    <source>
        <strain evidence="9 10">ATCC 43531</strain>
    </source>
</reference>
<keyword evidence="2 9" id="KW-0575">Peroxidase</keyword>
<evidence type="ECO:0000256" key="1">
    <source>
        <dbReference type="ARBA" id="ARBA00001970"/>
    </source>
</evidence>
<sequence length="321" mass="36868">MTRKESPMEVNANLAQDVFKDAGESVIFLMLSLKREDRDKECEIIADMADRIEAIQRSMNIRVAPETVKLTFGFSNRAWEYLFPHAAKPKELEDFKGVNGKNHQAPTTPADLFLHVRADEASTTYLVVDQIMGFLRPIVDVVDETHGFHYREGRAIIDFIDGTENPVGEEAKEWAIIGAEDPDFINGSYAFAQKYVHDLDAWRALPTEVQEKYIGRRKYSDLELDDDEKDPRAHNIISQDNRDDEEHKIVRMNVVYANPGEGVRGTYFIGYARHWDVTHKMVINMFTQDDRLLEYSTALKGQLFFIPSKELMGRIAEGELF</sequence>